<evidence type="ECO:0000256" key="1">
    <source>
        <dbReference type="SAM" id="MobiDB-lite"/>
    </source>
</evidence>
<feature type="region of interest" description="Disordered" evidence="1">
    <location>
        <begin position="482"/>
        <end position="526"/>
    </location>
</feature>
<dbReference type="Pfam" id="PF05133">
    <property type="entry name" value="SPP1_portal"/>
    <property type="match status" value="1"/>
</dbReference>
<reference evidence="2" key="1">
    <citation type="journal article" date="2021" name="Proc. Natl. Acad. Sci. U.S.A.">
        <title>A Catalog of Tens of Thousands of Viruses from Human Metagenomes Reveals Hidden Associations with Chronic Diseases.</title>
        <authorList>
            <person name="Tisza M.J."/>
            <person name="Buck C.B."/>
        </authorList>
    </citation>
    <scope>NUCLEOTIDE SEQUENCE</scope>
    <source>
        <strain evidence="2">CtFlR8</strain>
    </source>
</reference>
<accession>A0A8S5RNF4</accession>
<feature type="compositionally biased region" description="Basic and acidic residues" evidence="1">
    <location>
        <begin position="495"/>
        <end position="506"/>
    </location>
</feature>
<name>A0A8S5RNF4_9VIRU</name>
<sequence length="526" mass="59658">MQTGRIVLYTDVEEITYKNVIDVLRNAMTDHRVNAARIRYLMEYDEGNQPLKRKKKVRTDIDCHCVDNVANEVTEFWSSFGFGNPITLVQTGDAEDKEIAEGVKNLNKQYNLVKIKTKTQEIARPMLIGAICNVLIDVNTEWKPGKAYFTYDVLNPMTSFVIKSSYYADRRTMLGVTFRHDKNSGSTYYTCYSKDSRYEIRDMNKIINGDAVEDDANKWKHEERSGEKNPLGVVPIVEYFRSYDRMGVWERQISEMDNLNLMISDFSNDVDQNTQAIWHTNDVDFPTVEEKNEDGTVTESVRKPKSGEWMQTYTASDGKTPIVEALAVNYDYEGMLNNIQVRRQTILQKCNVPQRNDNSGGSTGVAMSDATGWSHAEAAASKQQMIIDSCKMEEVEVVLAAINASSYVPQDDPMRKLTIADLEPNIKRQKTYEMSTKVNAMATMLSHGFSLEDTTDSIPFFDDPSKVCSRSGEGVRKYQETIYKTNSQNAGEGGDGEKEPNSERTMQDLSDQISNSPLIDKSRTDK</sequence>
<dbReference type="InterPro" id="IPR021145">
    <property type="entry name" value="Portal_protein_SPP1_Gp6-like"/>
</dbReference>
<dbReference type="EMBL" id="BK059128">
    <property type="protein sequence ID" value="DAE32674.1"/>
    <property type="molecule type" value="Genomic_DNA"/>
</dbReference>
<evidence type="ECO:0000313" key="2">
    <source>
        <dbReference type="EMBL" id="DAE32674.1"/>
    </source>
</evidence>
<organism evidence="2">
    <name type="scientific">virus sp. ctFlR8</name>
    <dbReference type="NCBI Taxonomy" id="2825811"/>
    <lineage>
        <taxon>Viruses</taxon>
    </lineage>
</organism>
<protein>
    <submittedName>
        <fullName evidence="2">Portal</fullName>
    </submittedName>
</protein>
<feature type="compositionally biased region" description="Polar residues" evidence="1">
    <location>
        <begin position="507"/>
        <end position="517"/>
    </location>
</feature>
<proteinExistence type="predicted"/>